<feature type="transmembrane region" description="Helical" evidence="1">
    <location>
        <begin position="43"/>
        <end position="63"/>
    </location>
</feature>
<keyword evidence="1" id="KW-0472">Membrane</keyword>
<dbReference type="InterPro" id="IPR020348">
    <property type="entry name" value="Uncharacterised_YvaD"/>
</dbReference>
<reference evidence="2 3" key="1">
    <citation type="submission" date="2018-12" db="EMBL/GenBank/DDBJ databases">
        <authorList>
            <consortium name="Pathogen Informatics"/>
        </authorList>
    </citation>
    <scope>NUCLEOTIDE SEQUENCE [LARGE SCALE GENOMIC DNA]</scope>
    <source>
        <strain evidence="2 3">NCTC10741</strain>
    </source>
</reference>
<feature type="transmembrane region" description="Helical" evidence="1">
    <location>
        <begin position="75"/>
        <end position="97"/>
    </location>
</feature>
<keyword evidence="1" id="KW-0812">Transmembrane</keyword>
<evidence type="ECO:0000313" key="2">
    <source>
        <dbReference type="EMBL" id="VDR40499.1"/>
    </source>
</evidence>
<dbReference type="OrthoDB" id="2469007at2"/>
<gene>
    <name evidence="2" type="ORF">NCTC10741_03657</name>
</gene>
<dbReference type="AlphaFoldDB" id="A0A3P8K592"/>
<proteinExistence type="predicted"/>
<evidence type="ECO:0000313" key="3">
    <source>
        <dbReference type="Proteomes" id="UP000271626"/>
    </source>
</evidence>
<name>A0A3P8K592_TSUPA</name>
<organism evidence="2 3">
    <name type="scientific">Tsukamurella paurometabola</name>
    <name type="common">Corynebacterium paurometabolum</name>
    <dbReference type="NCBI Taxonomy" id="2061"/>
    <lineage>
        <taxon>Bacteria</taxon>
        <taxon>Bacillati</taxon>
        <taxon>Actinomycetota</taxon>
        <taxon>Actinomycetes</taxon>
        <taxon>Mycobacteriales</taxon>
        <taxon>Tsukamurellaceae</taxon>
        <taxon>Tsukamurella</taxon>
    </lineage>
</organism>
<feature type="transmembrane region" description="Helical" evidence="1">
    <location>
        <begin position="103"/>
        <end position="124"/>
    </location>
</feature>
<protein>
    <submittedName>
        <fullName evidence="2">Uncharacterized protein</fullName>
    </submittedName>
</protein>
<dbReference type="RefSeq" id="WP_126197466.1">
    <property type="nucleotide sequence ID" value="NZ_CP085954.1"/>
</dbReference>
<keyword evidence="1" id="KW-1133">Transmembrane helix</keyword>
<dbReference type="Pfam" id="PF17314">
    <property type="entry name" value="DUF5360"/>
    <property type="match status" value="1"/>
</dbReference>
<accession>A0A3P8K592</accession>
<evidence type="ECO:0000256" key="1">
    <source>
        <dbReference type="SAM" id="Phobius"/>
    </source>
</evidence>
<sequence length="139" mass="14613">MRAAKALLLAVDLALAAYWAAIIAGAVPEQWRFRDYSSPVVQAWNWSFLPLDALAVGLGAAGLRLVRTRPAAGRIVLTAGCTLTFCAGLMAISFWAFAGDVDLAWWGPNIALMAAPAIVVAGLVRTPPGVSGRAQPTRP</sequence>
<dbReference type="Proteomes" id="UP000271626">
    <property type="component" value="Chromosome"/>
</dbReference>
<dbReference type="EMBL" id="LR131273">
    <property type="protein sequence ID" value="VDR40499.1"/>
    <property type="molecule type" value="Genomic_DNA"/>
</dbReference>